<reference evidence="1" key="1">
    <citation type="submission" date="2020-05" db="EMBL/GenBank/DDBJ databases">
        <authorList>
            <person name="Chiriac C."/>
            <person name="Salcher M."/>
            <person name="Ghai R."/>
            <person name="Kavagutti S V."/>
        </authorList>
    </citation>
    <scope>NUCLEOTIDE SEQUENCE</scope>
</reference>
<dbReference type="AlphaFoldDB" id="A0A6J7GN41"/>
<name>A0A6J7GN41_9ZZZZ</name>
<gene>
    <name evidence="1" type="ORF">UFOPK3564_00903</name>
</gene>
<proteinExistence type="predicted"/>
<sequence>MRRPSTITLCGSTRFPDAFALANMHLSLQGHVVIGLGMSGHADEPRGARFLTSDGDESRPEKQGLDRLHFRKIDLSDAIYVVNVGGYIGSSTRREIAYAERSAKGVWWMFDDAIPAGFESWCACPDDPRAPAYICPNCVGKRERRDALAAFAPDLAATTPRAETKR</sequence>
<protein>
    <submittedName>
        <fullName evidence="1">Unannotated protein</fullName>
    </submittedName>
</protein>
<dbReference type="EMBL" id="CAFBMK010000036">
    <property type="protein sequence ID" value="CAB4906245.1"/>
    <property type="molecule type" value="Genomic_DNA"/>
</dbReference>
<organism evidence="1">
    <name type="scientific">freshwater metagenome</name>
    <dbReference type="NCBI Taxonomy" id="449393"/>
    <lineage>
        <taxon>unclassified sequences</taxon>
        <taxon>metagenomes</taxon>
        <taxon>ecological metagenomes</taxon>
    </lineage>
</organism>
<accession>A0A6J7GN41</accession>
<evidence type="ECO:0000313" key="1">
    <source>
        <dbReference type="EMBL" id="CAB4906245.1"/>
    </source>
</evidence>